<protein>
    <submittedName>
        <fullName evidence="13">Methyl-accepting chemotaxis protein</fullName>
    </submittedName>
</protein>
<evidence type="ECO:0000256" key="6">
    <source>
        <dbReference type="ARBA" id="ARBA00023136"/>
    </source>
</evidence>
<dbReference type="PATRIC" id="fig|1445510.3.peg.1866"/>
<dbReference type="PANTHER" id="PTHR32089:SF112">
    <property type="entry name" value="LYSOZYME-LIKE PROTEIN-RELATED"/>
    <property type="match status" value="1"/>
</dbReference>
<dbReference type="PANTHER" id="PTHR32089">
    <property type="entry name" value="METHYL-ACCEPTING CHEMOTAXIS PROTEIN MCPB"/>
    <property type="match status" value="1"/>
</dbReference>
<evidence type="ECO:0000256" key="8">
    <source>
        <dbReference type="ARBA" id="ARBA00029447"/>
    </source>
</evidence>
<evidence type="ECO:0000313" key="13">
    <source>
        <dbReference type="EMBL" id="AJQ93950.1"/>
    </source>
</evidence>
<dbReference type="SUPFAM" id="SSF58104">
    <property type="entry name" value="Methyl-accepting chemotaxis protein (MCP) signaling domain"/>
    <property type="match status" value="1"/>
</dbReference>
<evidence type="ECO:0000256" key="2">
    <source>
        <dbReference type="ARBA" id="ARBA00022475"/>
    </source>
</evidence>
<dbReference type="CDD" id="cd12914">
    <property type="entry name" value="PDC1_DGC_like"/>
    <property type="match status" value="1"/>
</dbReference>
<evidence type="ECO:0000259" key="12">
    <source>
        <dbReference type="PROSITE" id="PS50885"/>
    </source>
</evidence>
<dbReference type="STRING" id="1445510.YC6258_01906"/>
<evidence type="ECO:0000259" key="11">
    <source>
        <dbReference type="PROSITE" id="PS50111"/>
    </source>
</evidence>
<feature type="domain" description="HAMP" evidence="12">
    <location>
        <begin position="311"/>
        <end position="365"/>
    </location>
</feature>
<dbReference type="GO" id="GO:0006935">
    <property type="term" value="P:chemotaxis"/>
    <property type="evidence" value="ECO:0007669"/>
    <property type="project" value="UniProtKB-KW"/>
</dbReference>
<dbReference type="SUPFAM" id="SSF103190">
    <property type="entry name" value="Sensory domain-like"/>
    <property type="match status" value="1"/>
</dbReference>
<dbReference type="HOGENOM" id="CLU_000445_107_19_6"/>
<dbReference type="GO" id="GO:0005886">
    <property type="term" value="C:plasma membrane"/>
    <property type="evidence" value="ECO:0007669"/>
    <property type="project" value="UniProtKB-SubCell"/>
</dbReference>
<evidence type="ECO:0000256" key="7">
    <source>
        <dbReference type="ARBA" id="ARBA00023224"/>
    </source>
</evidence>
<keyword evidence="5 10" id="KW-1133">Transmembrane helix</keyword>
<dbReference type="PROSITE" id="PS50885">
    <property type="entry name" value="HAMP"/>
    <property type="match status" value="1"/>
</dbReference>
<evidence type="ECO:0000256" key="5">
    <source>
        <dbReference type="ARBA" id="ARBA00022989"/>
    </source>
</evidence>
<evidence type="ECO:0000256" key="3">
    <source>
        <dbReference type="ARBA" id="ARBA00022500"/>
    </source>
</evidence>
<dbReference type="Pfam" id="PF00672">
    <property type="entry name" value="HAMP"/>
    <property type="match status" value="1"/>
</dbReference>
<dbReference type="CDD" id="cd11386">
    <property type="entry name" value="MCP_signal"/>
    <property type="match status" value="1"/>
</dbReference>
<dbReference type="RefSeq" id="WP_044616589.1">
    <property type="nucleotide sequence ID" value="NZ_CP007142.1"/>
</dbReference>
<sequence length="642" mass="69678">MKYLTLSQKLLFGVIVPIILAFGILTTVIGFQLDSSLTSMHEEAASNNVESRSSEISRWLTGYMNWLSSLANSESLRYSMSNEERSDWLKRYVINDPAIDVLLFADRDGMTITQKGPTPLDVSDREYFQELLSGRSRSGIISQPMISKATGHPVSVVAVPVIENNRTIGVLAVALTLEELSKVANQLAANPGAGEFGWVVDADGVAVAHPDKTMRMKLNITKGDQNGFLGMTALSREVLSGRSGIGSYLRPDGEKFVMIFAPIEVSPGWVIGLSVPAKNFTKTTYAILRNIITLMVLAFIALVIVLIGISGMIVKPIRRVVNMLKDIAEGEGDLTQRLPVEGKDEQAQLADGFNRFADRIHQLMLQVARTSEQLNDSAARLQTGCNEMSDNVHKQQSEVDQIAAAMNEMESTVREVASHAQTASTAAQEGNAQAREGSMRVGRVREVIIEQAELIRSSADEVSALQQSGAQIGQVMEVIRGIAEQTNLLALNAAIEAARAGNAGRGFAVVSDEVRQLAGRTHESTQQIQQTVEALQEHISRAVSVMHTSSERSRQSVEEAEAAHEALQAISIAIDNIEGMNLQIAAATEQQGATAAELSRNLEHIVDVSNTTLRHTVNASDNIGQLFAQADELRGVVGRFRL</sequence>
<dbReference type="OrthoDB" id="2489132at2"/>
<dbReference type="CDD" id="cd12912">
    <property type="entry name" value="PDC2_MCP_like"/>
    <property type="match status" value="1"/>
</dbReference>
<keyword evidence="3" id="KW-0145">Chemotaxis</keyword>
<dbReference type="Pfam" id="PF00015">
    <property type="entry name" value="MCPsignal"/>
    <property type="match status" value="1"/>
</dbReference>
<dbReference type="InterPro" id="IPR003660">
    <property type="entry name" value="HAMP_dom"/>
</dbReference>
<dbReference type="FunFam" id="1.10.287.950:FF:000001">
    <property type="entry name" value="Methyl-accepting chemotaxis sensory transducer"/>
    <property type="match status" value="1"/>
</dbReference>
<dbReference type="InterPro" id="IPR029151">
    <property type="entry name" value="Sensor-like_sf"/>
</dbReference>
<accession>A0A0C5V341</accession>
<feature type="transmembrane region" description="Helical" evidence="10">
    <location>
        <begin position="291"/>
        <end position="314"/>
    </location>
</feature>
<name>A0A0C5V341_9GAMM</name>
<feature type="transmembrane region" description="Helical" evidence="10">
    <location>
        <begin position="12"/>
        <end position="33"/>
    </location>
</feature>
<keyword evidence="4 10" id="KW-0812">Transmembrane</keyword>
<keyword evidence="6 10" id="KW-0472">Membrane</keyword>
<dbReference type="CDD" id="cd06225">
    <property type="entry name" value="HAMP"/>
    <property type="match status" value="1"/>
</dbReference>
<reference evidence="13 14" key="1">
    <citation type="submission" date="2014-01" db="EMBL/GenBank/DDBJ databases">
        <title>Full genme sequencing of cellulolytic bacterium Gynuella sunshinyii YC6258T gen. nov., sp. nov.</title>
        <authorList>
            <person name="Khan H."/>
            <person name="Chung E.J."/>
            <person name="Chung Y.R."/>
        </authorList>
    </citation>
    <scope>NUCLEOTIDE SEQUENCE [LARGE SCALE GENOMIC DNA]</scope>
    <source>
        <strain evidence="13 14">YC6258</strain>
    </source>
</reference>
<dbReference type="InterPro" id="IPR033479">
    <property type="entry name" value="dCache_1"/>
</dbReference>
<dbReference type="PROSITE" id="PS50111">
    <property type="entry name" value="CHEMOTAXIS_TRANSDUC_2"/>
    <property type="match status" value="1"/>
</dbReference>
<organism evidence="13 14">
    <name type="scientific">Gynuella sunshinyii YC6258</name>
    <dbReference type="NCBI Taxonomy" id="1445510"/>
    <lineage>
        <taxon>Bacteria</taxon>
        <taxon>Pseudomonadati</taxon>
        <taxon>Pseudomonadota</taxon>
        <taxon>Gammaproteobacteria</taxon>
        <taxon>Oceanospirillales</taxon>
        <taxon>Saccharospirillaceae</taxon>
        <taxon>Gynuella</taxon>
    </lineage>
</organism>
<dbReference type="GO" id="GO:0007165">
    <property type="term" value="P:signal transduction"/>
    <property type="evidence" value="ECO:0007669"/>
    <property type="project" value="UniProtKB-KW"/>
</dbReference>
<evidence type="ECO:0000256" key="1">
    <source>
        <dbReference type="ARBA" id="ARBA00004651"/>
    </source>
</evidence>
<feature type="domain" description="Methyl-accepting transducer" evidence="11">
    <location>
        <begin position="370"/>
        <end position="606"/>
    </location>
</feature>
<dbReference type="Gene3D" id="3.30.450.20">
    <property type="entry name" value="PAS domain"/>
    <property type="match status" value="1"/>
</dbReference>
<dbReference type="Proteomes" id="UP000032266">
    <property type="component" value="Chromosome"/>
</dbReference>
<keyword evidence="2" id="KW-1003">Cell membrane</keyword>
<comment type="subcellular location">
    <subcellularLocation>
        <location evidence="1">Cell membrane</location>
        <topology evidence="1">Multi-pass membrane protein</topology>
    </subcellularLocation>
</comment>
<proteinExistence type="inferred from homology"/>
<evidence type="ECO:0000256" key="10">
    <source>
        <dbReference type="SAM" id="Phobius"/>
    </source>
</evidence>
<keyword evidence="7 9" id="KW-0807">Transducer</keyword>
<comment type="similarity">
    <text evidence="8">Belongs to the methyl-accepting chemotaxis (MCP) protein family.</text>
</comment>
<dbReference type="SMART" id="SM00304">
    <property type="entry name" value="HAMP"/>
    <property type="match status" value="1"/>
</dbReference>
<dbReference type="AlphaFoldDB" id="A0A0C5V341"/>
<evidence type="ECO:0000313" key="14">
    <source>
        <dbReference type="Proteomes" id="UP000032266"/>
    </source>
</evidence>
<dbReference type="InterPro" id="IPR004089">
    <property type="entry name" value="MCPsignal_dom"/>
</dbReference>
<dbReference type="Gene3D" id="1.10.287.950">
    <property type="entry name" value="Methyl-accepting chemotaxis protein"/>
    <property type="match status" value="1"/>
</dbReference>
<dbReference type="SMART" id="SM00283">
    <property type="entry name" value="MA"/>
    <property type="match status" value="1"/>
</dbReference>
<dbReference type="EMBL" id="CP007142">
    <property type="protein sequence ID" value="AJQ93950.1"/>
    <property type="molecule type" value="Genomic_DNA"/>
</dbReference>
<dbReference type="Pfam" id="PF02743">
    <property type="entry name" value="dCache_1"/>
    <property type="match status" value="1"/>
</dbReference>
<evidence type="ECO:0000256" key="4">
    <source>
        <dbReference type="ARBA" id="ARBA00022692"/>
    </source>
</evidence>
<evidence type="ECO:0000256" key="9">
    <source>
        <dbReference type="PROSITE-ProRule" id="PRU00284"/>
    </source>
</evidence>
<gene>
    <name evidence="13" type="ORF">YC6258_01906</name>
</gene>
<dbReference type="KEGG" id="gsn:YC6258_01906"/>
<keyword evidence="14" id="KW-1185">Reference proteome</keyword>